<dbReference type="AlphaFoldDB" id="A0A0R1X778"/>
<dbReference type="PATRIC" id="fig|1122147.4.peg.396"/>
<evidence type="ECO:0008006" key="3">
    <source>
        <dbReference type="Google" id="ProtNLM"/>
    </source>
</evidence>
<proteinExistence type="predicted"/>
<evidence type="ECO:0000313" key="1">
    <source>
        <dbReference type="EMBL" id="KRM25904.1"/>
    </source>
</evidence>
<organism evidence="1 2">
    <name type="scientific">Schleiferilactobacillus harbinensis DSM 16991</name>
    <dbReference type="NCBI Taxonomy" id="1122147"/>
    <lineage>
        <taxon>Bacteria</taxon>
        <taxon>Bacillati</taxon>
        <taxon>Bacillota</taxon>
        <taxon>Bacilli</taxon>
        <taxon>Lactobacillales</taxon>
        <taxon>Lactobacillaceae</taxon>
        <taxon>Schleiferilactobacillus</taxon>
    </lineage>
</organism>
<dbReference type="Proteomes" id="UP000050949">
    <property type="component" value="Unassembled WGS sequence"/>
</dbReference>
<accession>A0A0R1X778</accession>
<gene>
    <name evidence="1" type="ORF">FC91_GL000380</name>
</gene>
<protein>
    <recommendedName>
        <fullName evidence="3">Antitoxin SocA-like Panacea domain-containing protein</fullName>
    </recommendedName>
</protein>
<comment type="caution">
    <text evidence="1">The sequence shown here is derived from an EMBL/GenBank/DDBJ whole genome shotgun (WGS) entry which is preliminary data.</text>
</comment>
<name>A0A0R1X778_9LACO</name>
<evidence type="ECO:0000313" key="2">
    <source>
        <dbReference type="Proteomes" id="UP000050949"/>
    </source>
</evidence>
<dbReference type="EMBL" id="AZFW01000095">
    <property type="protein sequence ID" value="KRM25904.1"/>
    <property type="molecule type" value="Genomic_DNA"/>
</dbReference>
<reference evidence="1 2" key="1">
    <citation type="journal article" date="2015" name="Genome Announc.">
        <title>Expanding the biotechnology potential of lactobacilli through comparative genomics of 213 strains and associated genera.</title>
        <authorList>
            <person name="Sun Z."/>
            <person name="Harris H.M."/>
            <person name="McCann A."/>
            <person name="Guo C."/>
            <person name="Argimon S."/>
            <person name="Zhang W."/>
            <person name="Yang X."/>
            <person name="Jeffery I.B."/>
            <person name="Cooney J.C."/>
            <person name="Kagawa T.F."/>
            <person name="Liu W."/>
            <person name="Song Y."/>
            <person name="Salvetti E."/>
            <person name="Wrobel A."/>
            <person name="Rasinkangas P."/>
            <person name="Parkhill J."/>
            <person name="Rea M.C."/>
            <person name="O'Sullivan O."/>
            <person name="Ritari J."/>
            <person name="Douillard F.P."/>
            <person name="Paul Ross R."/>
            <person name="Yang R."/>
            <person name="Briner A.E."/>
            <person name="Felis G.E."/>
            <person name="de Vos W.M."/>
            <person name="Barrangou R."/>
            <person name="Klaenhammer T.R."/>
            <person name="Caufield P.W."/>
            <person name="Cui Y."/>
            <person name="Zhang H."/>
            <person name="O'Toole P.W."/>
        </authorList>
    </citation>
    <scope>NUCLEOTIDE SEQUENCE [LARGE SCALE GENOMIC DNA]</scope>
    <source>
        <strain evidence="1 2">DSM 16991</strain>
    </source>
</reference>
<sequence>MVTLKSQEYAFPDKSVLVNHVYSRLDNPTLVKVQKSLYLLWAYYSATYGTLYPCGDVDIEYPKALFKPDFRAWRYGPVDETVYAEQKSESFSKETAKEYIPSKPWDTEVISFVNDLLKDTNKVNDFGLVARTHQDKSWSSVYKEGERYIAIDPKEIKSEYINKIKEASVV</sequence>